<dbReference type="GO" id="GO:0000155">
    <property type="term" value="F:phosphorelay sensor kinase activity"/>
    <property type="evidence" value="ECO:0007669"/>
    <property type="project" value="InterPro"/>
</dbReference>
<evidence type="ECO:0000256" key="2">
    <source>
        <dbReference type="ARBA" id="ARBA00012438"/>
    </source>
</evidence>
<gene>
    <name evidence="15" type="ORF">QN062_02000</name>
    <name evidence="14" type="ORF">QN216_06005</name>
    <name evidence="13" type="ORF">QN217_04445</name>
</gene>
<accession>A0AB39UQB6</accession>
<dbReference type="EMBL" id="CP129675">
    <property type="protein sequence ID" value="XDS47379.1"/>
    <property type="molecule type" value="Genomic_DNA"/>
</dbReference>
<evidence type="ECO:0000256" key="6">
    <source>
        <dbReference type="ARBA" id="ARBA00022777"/>
    </source>
</evidence>
<evidence type="ECO:0000256" key="8">
    <source>
        <dbReference type="ARBA" id="ARBA00023012"/>
    </source>
</evidence>
<feature type="transmembrane region" description="Helical" evidence="10">
    <location>
        <begin position="597"/>
        <end position="616"/>
    </location>
</feature>
<feature type="compositionally biased region" description="Polar residues" evidence="9">
    <location>
        <begin position="827"/>
        <end position="837"/>
    </location>
</feature>
<dbReference type="Pfam" id="PF23539">
    <property type="entry name" value="DUF7134"/>
    <property type="match status" value="2"/>
</dbReference>
<evidence type="ECO:0000256" key="7">
    <source>
        <dbReference type="ARBA" id="ARBA00022840"/>
    </source>
</evidence>
<dbReference type="EC" id="2.7.13.3" evidence="2"/>
<feature type="compositionally biased region" description="Acidic residues" evidence="9">
    <location>
        <begin position="812"/>
        <end position="821"/>
    </location>
</feature>
<dbReference type="GO" id="GO:0046983">
    <property type="term" value="F:protein dimerization activity"/>
    <property type="evidence" value="ECO:0007669"/>
    <property type="project" value="InterPro"/>
</dbReference>
<dbReference type="Pfam" id="PF07730">
    <property type="entry name" value="HisKA_3"/>
    <property type="match status" value="1"/>
</dbReference>
<dbReference type="Gene3D" id="1.20.5.1930">
    <property type="match status" value="1"/>
</dbReference>
<feature type="compositionally biased region" description="Polar residues" evidence="9">
    <location>
        <begin position="342"/>
        <end position="358"/>
    </location>
</feature>
<dbReference type="InterPro" id="IPR055558">
    <property type="entry name" value="DUF7134"/>
</dbReference>
<organism evidence="15">
    <name type="scientific">Bifidobacterium fermentum</name>
    <dbReference type="NCBI Taxonomy" id="3059035"/>
    <lineage>
        <taxon>Bacteria</taxon>
        <taxon>Bacillati</taxon>
        <taxon>Actinomycetota</taxon>
        <taxon>Actinomycetes</taxon>
        <taxon>Bifidobacteriales</taxon>
        <taxon>Bifidobacteriaceae</taxon>
        <taxon>Bifidobacterium</taxon>
    </lineage>
</organism>
<feature type="region of interest" description="Disordered" evidence="9">
    <location>
        <begin position="326"/>
        <end position="358"/>
    </location>
</feature>
<evidence type="ECO:0000313" key="13">
    <source>
        <dbReference type="EMBL" id="XDS47379.1"/>
    </source>
</evidence>
<dbReference type="AlphaFoldDB" id="A0AB39UQB6"/>
<evidence type="ECO:0000259" key="12">
    <source>
        <dbReference type="Pfam" id="PF23539"/>
    </source>
</evidence>
<evidence type="ECO:0000259" key="11">
    <source>
        <dbReference type="Pfam" id="PF07730"/>
    </source>
</evidence>
<feature type="domain" description="DUF7134" evidence="12">
    <location>
        <begin position="557"/>
        <end position="687"/>
    </location>
</feature>
<feature type="region of interest" description="Disordered" evidence="9">
    <location>
        <begin position="812"/>
        <end position="839"/>
    </location>
</feature>
<feature type="transmembrane region" description="Helical" evidence="10">
    <location>
        <begin position="100"/>
        <end position="122"/>
    </location>
</feature>
<evidence type="ECO:0000256" key="10">
    <source>
        <dbReference type="SAM" id="Phobius"/>
    </source>
</evidence>
<feature type="transmembrane region" description="Helical" evidence="10">
    <location>
        <begin position="628"/>
        <end position="650"/>
    </location>
</feature>
<keyword evidence="8" id="KW-0902">Two-component regulatory system</keyword>
<keyword evidence="5" id="KW-0547">Nucleotide-binding</keyword>
<feature type="transmembrane region" description="Helical" evidence="10">
    <location>
        <begin position="717"/>
        <end position="739"/>
    </location>
</feature>
<dbReference type="InterPro" id="IPR011712">
    <property type="entry name" value="Sig_transdc_His_kin_sub3_dim/P"/>
</dbReference>
<keyword evidence="3" id="KW-0597">Phosphoprotein</keyword>
<feature type="domain" description="DUF7134" evidence="12">
    <location>
        <begin position="9"/>
        <end position="109"/>
    </location>
</feature>
<proteinExistence type="predicted"/>
<sequence length="921" mass="98652">MQDIISGTVVTVLFALVFSDDGYADGLLFRYSGWNIVPWTVMLGIPLTFRRKFPQSAALSFVAISFLQLILGPSAVPSDMAALILLYTVIVYGDPKNTHVFLWIAGFMGLLTVVEGAVSGSFKPLLMRQSTTESFACDATPRAFLNSGCLDSMKETSIVLGIAVAITLLSVVVMAYWQRARKHAITLLKERNQALISRQDEERQIAALAERARIARDMHDVVAHTLSSIIVQSDAGRYAGRHDLHVAETTMRNIETEGRTALAGMQSLLGVIDAQHGNEGFQSSAQRTEAADSAAATHFSHTESLSHTDGSTLIKDPTLIKDSAQTSGMAADAVPGRHADSASDTANDAVSSPNSSMLASIDSHASSTLGLSMPSNASATYSQIPLLISHANAMSPQSHVVRRVNGTSRPESLSMACQETMFRAVEESLSNVRKHAGPVVHVLIQETWSDTGISLTIRDDGRGKGASADGHRPGFGLRGMAERVEACNGSLESGPLPLGGFQIAVTLPISDGGEVTESGTRGILRRLRATFDLLRSQPLNIRETYGSTRPNAIERFSQWAQRHYVLVDTIGALVAWVCFLAIGMGNHAYLFYSQHTAQIPVGITIAVTSFMTLPLCARRRFPFASAMFVASCCTLQLIVVPGVLPVNILAGSFLSSALMYGKSTHTAKLMALAVVDSMLFGLQTYFATADIGRSLLDAMRDPNLVMTLDSSLRSVRAGLISAIALTIFCGGVAASGLWARSRGNNILVLQEREEAILLEQERQMVLSADNERNRIASAIQKEVTDTLMSVVSQAERGLLTIESLRRASVENMAEETADGGLDDPSGYGQTATPTSESSFDEAFGAIGRQGRTALAHMRTLLGVLRTTGFSDRSPDAHGASSGQLPISALKPADSLDDQLRDAQARDDGETDMPGNAGSRQS</sequence>
<dbReference type="InterPro" id="IPR036890">
    <property type="entry name" value="HATPase_C_sf"/>
</dbReference>
<keyword evidence="7" id="KW-0067">ATP-binding</keyword>
<evidence type="ECO:0000256" key="9">
    <source>
        <dbReference type="SAM" id="MobiDB-lite"/>
    </source>
</evidence>
<feature type="region of interest" description="Disordered" evidence="9">
    <location>
        <begin position="281"/>
        <end position="313"/>
    </location>
</feature>
<feature type="transmembrane region" description="Helical" evidence="10">
    <location>
        <begin position="29"/>
        <end position="49"/>
    </location>
</feature>
<dbReference type="InterPro" id="IPR050482">
    <property type="entry name" value="Sensor_HK_TwoCompSys"/>
</dbReference>
<dbReference type="Gene3D" id="3.30.565.10">
    <property type="entry name" value="Histidine kinase-like ATPase, C-terminal domain"/>
    <property type="match status" value="1"/>
</dbReference>
<dbReference type="EMBL" id="CP129683">
    <property type="protein sequence ID" value="XDS50990.1"/>
    <property type="molecule type" value="Genomic_DNA"/>
</dbReference>
<feature type="transmembrane region" description="Helical" evidence="10">
    <location>
        <begin position="670"/>
        <end position="696"/>
    </location>
</feature>
<keyword evidence="10" id="KW-0472">Membrane</keyword>
<dbReference type="PANTHER" id="PTHR24421:SF10">
    <property type="entry name" value="NITRATE_NITRITE SENSOR PROTEIN NARQ"/>
    <property type="match status" value="1"/>
</dbReference>
<protein>
    <recommendedName>
        <fullName evidence="2">histidine kinase</fullName>
        <ecNumber evidence="2">2.7.13.3</ecNumber>
    </recommendedName>
</protein>
<reference evidence="15" key="1">
    <citation type="submission" date="2023-07" db="EMBL/GenBank/DDBJ databases">
        <title>Bifidobacterium aquikefiriaerophilum sp. nov. and Bifidobacterium eccum sp. nov., isolated from water kefir.</title>
        <authorList>
            <person name="Breselge S."/>
            <person name="Bellassi P."/>
            <person name="Barcenilla C."/>
            <person name="Alvarez-Ordonez A."/>
            <person name="Morelli L."/>
            <person name="Cotter P.D."/>
        </authorList>
    </citation>
    <scope>NUCLEOTIDE SEQUENCE</scope>
    <source>
        <strain evidence="15">WK012_4_13</strain>
        <strain evidence="14">WK013_4_14</strain>
        <strain evidence="13">WK048_4_13</strain>
    </source>
</reference>
<evidence type="ECO:0000256" key="5">
    <source>
        <dbReference type="ARBA" id="ARBA00022741"/>
    </source>
</evidence>
<keyword evidence="10" id="KW-0812">Transmembrane</keyword>
<dbReference type="KEGG" id="bfk:QN062_02000"/>
<feature type="region of interest" description="Disordered" evidence="9">
    <location>
        <begin position="871"/>
        <end position="921"/>
    </location>
</feature>
<feature type="compositionally biased region" description="Basic and acidic residues" evidence="9">
    <location>
        <begin position="897"/>
        <end position="907"/>
    </location>
</feature>
<keyword evidence="10" id="KW-1133">Transmembrane helix</keyword>
<dbReference type="GO" id="GO:0016020">
    <property type="term" value="C:membrane"/>
    <property type="evidence" value="ECO:0007669"/>
    <property type="project" value="InterPro"/>
</dbReference>
<dbReference type="GO" id="GO:0005524">
    <property type="term" value="F:ATP binding"/>
    <property type="evidence" value="ECO:0007669"/>
    <property type="project" value="UniProtKB-KW"/>
</dbReference>
<dbReference type="PANTHER" id="PTHR24421">
    <property type="entry name" value="NITRATE/NITRITE SENSOR PROTEIN NARX-RELATED"/>
    <property type="match status" value="1"/>
</dbReference>
<dbReference type="SUPFAM" id="SSF55874">
    <property type="entry name" value="ATPase domain of HSP90 chaperone/DNA topoisomerase II/histidine kinase"/>
    <property type="match status" value="1"/>
</dbReference>
<evidence type="ECO:0000256" key="4">
    <source>
        <dbReference type="ARBA" id="ARBA00022679"/>
    </source>
</evidence>
<dbReference type="RefSeq" id="WP_369341954.1">
    <property type="nucleotide sequence ID" value="NZ_CP129675.1"/>
</dbReference>
<comment type="catalytic activity">
    <reaction evidence="1">
        <text>ATP + protein L-histidine = ADP + protein N-phospho-L-histidine.</text>
        <dbReference type="EC" id="2.7.13.3"/>
    </reaction>
</comment>
<keyword evidence="6 15" id="KW-0418">Kinase</keyword>
<evidence type="ECO:0000313" key="15">
    <source>
        <dbReference type="EMBL" id="XDS50990.1"/>
    </source>
</evidence>
<dbReference type="CDD" id="cd16917">
    <property type="entry name" value="HATPase_UhpB-NarQ-NarX-like"/>
    <property type="match status" value="1"/>
</dbReference>
<dbReference type="EMBL" id="CP129682">
    <property type="protein sequence ID" value="XDS47913.1"/>
    <property type="molecule type" value="Genomic_DNA"/>
</dbReference>
<evidence type="ECO:0000256" key="3">
    <source>
        <dbReference type="ARBA" id="ARBA00022553"/>
    </source>
</evidence>
<evidence type="ECO:0000256" key="1">
    <source>
        <dbReference type="ARBA" id="ARBA00000085"/>
    </source>
</evidence>
<feature type="transmembrane region" description="Helical" evidence="10">
    <location>
        <begin position="564"/>
        <end position="585"/>
    </location>
</feature>
<evidence type="ECO:0000313" key="14">
    <source>
        <dbReference type="EMBL" id="XDS47913.1"/>
    </source>
</evidence>
<feature type="transmembrane region" description="Helical" evidence="10">
    <location>
        <begin position="77"/>
        <end position="93"/>
    </location>
</feature>
<keyword evidence="4" id="KW-0808">Transferase</keyword>
<name>A0AB39UQB6_9BIFI</name>
<feature type="transmembrane region" description="Helical" evidence="10">
    <location>
        <begin position="158"/>
        <end position="177"/>
    </location>
</feature>
<feature type="domain" description="Signal transduction histidine kinase subgroup 3 dimerisation and phosphoacceptor" evidence="11">
    <location>
        <begin position="210"/>
        <end position="272"/>
    </location>
</feature>